<gene>
    <name evidence="1" type="ORF">DX908_10870</name>
</gene>
<sequence>MAVVWSLLALLAMAASPVEIVPDEPGIGGQDVPAWTKEAWQADGDALLAVSSFDGSLQLSVGQVPFTTIEADEPDVARVNVATVPHGQLSLIAHTSLEEQAGRIRIELIGDGWQAGSDKARHLLRQNLAHEIAHLAQKQRYDSAYELAVLHEGYAEARALDLLIDAKLWTAADVRLARLGFEQSCEAALRRGPLLPQIEAGDREASYACGALLWIAASERVNARPDVLHRSYAKAVRQPAGLGPWARETFGPDFTRSAYMFLTANYSGGPQTALEGLAAGRL</sequence>
<dbReference type="InParanoid" id="A0A371RJV8"/>
<dbReference type="RefSeq" id="WP_116392358.1">
    <property type="nucleotide sequence ID" value="NZ_QUQO01000001.1"/>
</dbReference>
<evidence type="ECO:0000313" key="2">
    <source>
        <dbReference type="Proteomes" id="UP000264589"/>
    </source>
</evidence>
<reference evidence="1 2" key="1">
    <citation type="submission" date="2018-08" db="EMBL/GenBank/DDBJ databases">
        <title>Parvularcula sp. SM1705, isolated from surface water of the South Sea China.</title>
        <authorList>
            <person name="Sun L."/>
        </authorList>
    </citation>
    <scope>NUCLEOTIDE SEQUENCE [LARGE SCALE GENOMIC DNA]</scope>
    <source>
        <strain evidence="1 2">SM1705</strain>
    </source>
</reference>
<protein>
    <submittedName>
        <fullName evidence="1">Uncharacterized protein</fullName>
    </submittedName>
</protein>
<dbReference type="Proteomes" id="UP000264589">
    <property type="component" value="Unassembled WGS sequence"/>
</dbReference>
<dbReference type="OrthoDB" id="5935180at2"/>
<keyword evidence="2" id="KW-1185">Reference proteome</keyword>
<comment type="caution">
    <text evidence="1">The sequence shown here is derived from an EMBL/GenBank/DDBJ whole genome shotgun (WGS) entry which is preliminary data.</text>
</comment>
<proteinExistence type="predicted"/>
<accession>A0A371RJV8</accession>
<dbReference type="EMBL" id="QUQO01000001">
    <property type="protein sequence ID" value="RFB05725.1"/>
    <property type="molecule type" value="Genomic_DNA"/>
</dbReference>
<organism evidence="1 2">
    <name type="scientific">Parvularcula marina</name>
    <dbReference type="NCBI Taxonomy" id="2292771"/>
    <lineage>
        <taxon>Bacteria</taxon>
        <taxon>Pseudomonadati</taxon>
        <taxon>Pseudomonadota</taxon>
        <taxon>Alphaproteobacteria</taxon>
        <taxon>Parvularculales</taxon>
        <taxon>Parvularculaceae</taxon>
        <taxon>Parvularcula</taxon>
    </lineage>
</organism>
<evidence type="ECO:0000313" key="1">
    <source>
        <dbReference type="EMBL" id="RFB05725.1"/>
    </source>
</evidence>
<dbReference type="AlphaFoldDB" id="A0A371RJV8"/>
<name>A0A371RJV8_9PROT</name>